<protein>
    <submittedName>
        <fullName evidence="2">Uncharacterized protein</fullName>
    </submittedName>
</protein>
<name>A0A9P1EBV4_CUSEU</name>
<proteinExistence type="predicted"/>
<feature type="compositionally biased region" description="Polar residues" evidence="1">
    <location>
        <begin position="90"/>
        <end position="101"/>
    </location>
</feature>
<sequence>MKKLRSCIEGLETRLQLVEGSLAEMKALVVAGFGKFYQNADVRPLFGDDEPVGEGSPPLDQGGSHSSVNPLSGEDEPVGEGSPPLDQGRSHTGVNSSFWRV</sequence>
<comment type="caution">
    <text evidence="2">The sequence shown here is derived from an EMBL/GenBank/DDBJ whole genome shotgun (WGS) entry which is preliminary data.</text>
</comment>
<dbReference type="Proteomes" id="UP001152484">
    <property type="component" value="Unassembled WGS sequence"/>
</dbReference>
<evidence type="ECO:0000313" key="3">
    <source>
        <dbReference type="Proteomes" id="UP001152484"/>
    </source>
</evidence>
<evidence type="ECO:0000313" key="2">
    <source>
        <dbReference type="EMBL" id="CAH9093969.1"/>
    </source>
</evidence>
<dbReference type="EMBL" id="CAMAPE010000031">
    <property type="protein sequence ID" value="CAH9093969.1"/>
    <property type="molecule type" value="Genomic_DNA"/>
</dbReference>
<accession>A0A9P1EBV4</accession>
<organism evidence="2 3">
    <name type="scientific">Cuscuta europaea</name>
    <name type="common">European dodder</name>
    <dbReference type="NCBI Taxonomy" id="41803"/>
    <lineage>
        <taxon>Eukaryota</taxon>
        <taxon>Viridiplantae</taxon>
        <taxon>Streptophyta</taxon>
        <taxon>Embryophyta</taxon>
        <taxon>Tracheophyta</taxon>
        <taxon>Spermatophyta</taxon>
        <taxon>Magnoliopsida</taxon>
        <taxon>eudicotyledons</taxon>
        <taxon>Gunneridae</taxon>
        <taxon>Pentapetalae</taxon>
        <taxon>asterids</taxon>
        <taxon>lamiids</taxon>
        <taxon>Solanales</taxon>
        <taxon>Convolvulaceae</taxon>
        <taxon>Cuscuteae</taxon>
        <taxon>Cuscuta</taxon>
        <taxon>Cuscuta subgen. Cuscuta</taxon>
    </lineage>
</organism>
<reference evidence="2" key="1">
    <citation type="submission" date="2022-07" db="EMBL/GenBank/DDBJ databases">
        <authorList>
            <person name="Macas J."/>
            <person name="Novak P."/>
            <person name="Neumann P."/>
        </authorList>
    </citation>
    <scope>NUCLEOTIDE SEQUENCE</scope>
</reference>
<keyword evidence="3" id="KW-1185">Reference proteome</keyword>
<evidence type="ECO:0000256" key="1">
    <source>
        <dbReference type="SAM" id="MobiDB-lite"/>
    </source>
</evidence>
<gene>
    <name evidence="2" type="ORF">CEURO_LOCUS12531</name>
</gene>
<feature type="region of interest" description="Disordered" evidence="1">
    <location>
        <begin position="44"/>
        <end position="101"/>
    </location>
</feature>
<dbReference type="AlphaFoldDB" id="A0A9P1EBV4"/>